<dbReference type="Proteomes" id="UP000324738">
    <property type="component" value="Unassembled WGS sequence"/>
</dbReference>
<dbReference type="OrthoDB" id="7908725at2"/>
<feature type="compositionally biased region" description="Basic and acidic residues" evidence="1">
    <location>
        <begin position="47"/>
        <end position="62"/>
    </location>
</feature>
<feature type="region of interest" description="Disordered" evidence="1">
    <location>
        <begin position="36"/>
        <end position="62"/>
    </location>
</feature>
<comment type="caution">
    <text evidence="3">The sequence shown here is derived from an EMBL/GenBank/DDBJ whole genome shotgun (WGS) entry which is preliminary data.</text>
</comment>
<keyword evidence="2" id="KW-0732">Signal</keyword>
<dbReference type="RefSeq" id="WP_149299983.1">
    <property type="nucleotide sequence ID" value="NZ_VTWH01000002.1"/>
</dbReference>
<feature type="signal peptide" evidence="2">
    <location>
        <begin position="1"/>
        <end position="20"/>
    </location>
</feature>
<evidence type="ECO:0000313" key="4">
    <source>
        <dbReference type="Proteomes" id="UP000324738"/>
    </source>
</evidence>
<sequence>MRGLSVMMATGKHRMLVALALCLPLAAGCQSYLPQNDTPVRMSPVADRMERGPSGQRLDDKGYPIIGAYPRAATQQVADEVVAQTQAQYAGAANRANAGSAGDYQRKLAELQATAARQRAANPAITN</sequence>
<evidence type="ECO:0000256" key="2">
    <source>
        <dbReference type="SAM" id="SignalP"/>
    </source>
</evidence>
<name>A0A5B0DVH0_9HYPH</name>
<evidence type="ECO:0000313" key="3">
    <source>
        <dbReference type="EMBL" id="KAA0970734.1"/>
    </source>
</evidence>
<dbReference type="PROSITE" id="PS51257">
    <property type="entry name" value="PROKAR_LIPOPROTEIN"/>
    <property type="match status" value="1"/>
</dbReference>
<protein>
    <recommendedName>
        <fullName evidence="5">DUF4148 domain-containing protein</fullName>
    </recommendedName>
</protein>
<proteinExistence type="predicted"/>
<keyword evidence="4" id="KW-1185">Reference proteome</keyword>
<dbReference type="AlphaFoldDB" id="A0A5B0DVH0"/>
<accession>A0A5B0DVH0</accession>
<organism evidence="3 4">
    <name type="scientific">Aureimonas fodinaquatilis</name>
    <dbReference type="NCBI Taxonomy" id="2565783"/>
    <lineage>
        <taxon>Bacteria</taxon>
        <taxon>Pseudomonadati</taxon>
        <taxon>Pseudomonadota</taxon>
        <taxon>Alphaproteobacteria</taxon>
        <taxon>Hyphomicrobiales</taxon>
        <taxon>Aurantimonadaceae</taxon>
        <taxon>Aureimonas</taxon>
    </lineage>
</organism>
<dbReference type="EMBL" id="VTWH01000002">
    <property type="protein sequence ID" value="KAA0970734.1"/>
    <property type="molecule type" value="Genomic_DNA"/>
</dbReference>
<evidence type="ECO:0008006" key="5">
    <source>
        <dbReference type="Google" id="ProtNLM"/>
    </source>
</evidence>
<reference evidence="3 4" key="1">
    <citation type="submission" date="2019-08" db="EMBL/GenBank/DDBJ databases">
        <title>Aureimonas fodiniaquatilis sp. nov., isolated from a coal mine wastewater.</title>
        <authorList>
            <person name="Kim W."/>
        </authorList>
    </citation>
    <scope>NUCLEOTIDE SEQUENCE [LARGE SCALE GENOMIC DNA]</scope>
    <source>
        <strain evidence="3 4">CAU 1482</strain>
    </source>
</reference>
<gene>
    <name evidence="3" type="ORF">FPY71_09645</name>
</gene>
<feature type="chain" id="PRO_5022853056" description="DUF4148 domain-containing protein" evidence="2">
    <location>
        <begin position="21"/>
        <end position="127"/>
    </location>
</feature>
<evidence type="ECO:0000256" key="1">
    <source>
        <dbReference type="SAM" id="MobiDB-lite"/>
    </source>
</evidence>